<dbReference type="SUPFAM" id="SSF110849">
    <property type="entry name" value="ParB/Sulfiredoxin"/>
    <property type="match status" value="1"/>
</dbReference>
<dbReference type="Proteomes" id="UP001320148">
    <property type="component" value="Chromosome"/>
</dbReference>
<keyword evidence="5" id="KW-1185">Reference proteome</keyword>
<keyword evidence="2" id="KW-0159">Chromosome partition</keyword>
<reference evidence="4 5" key="1">
    <citation type="submission" date="2021-02" db="EMBL/GenBank/DDBJ databases">
        <title>Complete genome of Desulfoluna sp. strain ASN36.</title>
        <authorList>
            <person name="Takahashi A."/>
            <person name="Kojima H."/>
            <person name="Fukui M."/>
        </authorList>
    </citation>
    <scope>NUCLEOTIDE SEQUENCE [LARGE SCALE GENOMIC DNA]</scope>
    <source>
        <strain evidence="4 5">ASN36</strain>
    </source>
</reference>
<evidence type="ECO:0000256" key="1">
    <source>
        <dbReference type="ARBA" id="ARBA00006295"/>
    </source>
</evidence>
<dbReference type="EMBL" id="AP024488">
    <property type="protein sequence ID" value="BCS94926.1"/>
    <property type="molecule type" value="Genomic_DNA"/>
</dbReference>
<dbReference type="InterPro" id="IPR003115">
    <property type="entry name" value="ParB_N"/>
</dbReference>
<feature type="domain" description="ParB-like N-terminal" evidence="3">
    <location>
        <begin position="37"/>
        <end position="119"/>
    </location>
</feature>
<evidence type="ECO:0000313" key="5">
    <source>
        <dbReference type="Proteomes" id="UP001320148"/>
    </source>
</evidence>
<dbReference type="SMART" id="SM00470">
    <property type="entry name" value="ParB"/>
    <property type="match status" value="1"/>
</dbReference>
<dbReference type="InterPro" id="IPR050336">
    <property type="entry name" value="Chromosome_partition/occlusion"/>
</dbReference>
<evidence type="ECO:0000256" key="2">
    <source>
        <dbReference type="ARBA" id="ARBA00022829"/>
    </source>
</evidence>
<proteinExistence type="inferred from homology"/>
<dbReference type="RefSeq" id="WP_236891223.1">
    <property type="nucleotide sequence ID" value="NZ_AP024488.1"/>
</dbReference>
<evidence type="ECO:0000313" key="4">
    <source>
        <dbReference type="EMBL" id="BCS94926.1"/>
    </source>
</evidence>
<organism evidence="4 5">
    <name type="scientific">Desulfoluna limicola</name>
    <dbReference type="NCBI Taxonomy" id="2810562"/>
    <lineage>
        <taxon>Bacteria</taxon>
        <taxon>Pseudomonadati</taxon>
        <taxon>Thermodesulfobacteriota</taxon>
        <taxon>Desulfobacteria</taxon>
        <taxon>Desulfobacterales</taxon>
        <taxon>Desulfolunaceae</taxon>
        <taxon>Desulfoluna</taxon>
    </lineage>
</organism>
<protein>
    <recommendedName>
        <fullName evidence="3">ParB-like N-terminal domain-containing protein</fullName>
    </recommendedName>
</protein>
<dbReference type="Pfam" id="PF17762">
    <property type="entry name" value="HTH_ParB"/>
    <property type="match status" value="1"/>
</dbReference>
<name>A0ABM7PBM8_9BACT</name>
<sequence length="348" mass="38484">MKKLGAGKKVKLVDVFAEDSLNTAAVPQVQPVQSMFLNVPVDELKPNPYQPRQVFDEEELVALADSITAQGILLPLCIFIENGAHFIGDGERRWRASRMAGKKTVPTGNPAEVALIGNMLRSDLTPLEEAAAYARMQTEFGYIHQELAKVVGKSRNNITETLSLNKLPAAIKEECLRVDIAKRKLIKVARMETPEAMEEAFNHVIGHRKNKAGKPRHSNVAKMSVQVKKMTGEIRKVSLSEGKSTDAIALVMALRDLKNEIEMLPSMGMNMTSGGRGQEPEEGLHLTGTCRGKLIDAGFRLFRASESEKLIKELSPTGSWKLVSRHTTKKAMKEAMDEILKDPMSVRD</sequence>
<dbReference type="Gene3D" id="3.90.1530.10">
    <property type="entry name" value="Conserved hypothetical protein from pyrococcus furiosus pfu- 392566-001, ParB domain"/>
    <property type="match status" value="1"/>
</dbReference>
<comment type="similarity">
    <text evidence="1">Belongs to the ParB family.</text>
</comment>
<dbReference type="PANTHER" id="PTHR33375:SF1">
    <property type="entry name" value="CHROMOSOME-PARTITIONING PROTEIN PARB-RELATED"/>
    <property type="match status" value="1"/>
</dbReference>
<evidence type="ECO:0000259" key="3">
    <source>
        <dbReference type="SMART" id="SM00470"/>
    </source>
</evidence>
<dbReference type="InterPro" id="IPR036086">
    <property type="entry name" value="ParB/Sulfiredoxin_sf"/>
</dbReference>
<accession>A0ABM7PBM8</accession>
<dbReference type="InterPro" id="IPR041468">
    <property type="entry name" value="HTH_ParB/Spo0J"/>
</dbReference>
<dbReference type="PANTHER" id="PTHR33375">
    <property type="entry name" value="CHROMOSOME-PARTITIONING PROTEIN PARB-RELATED"/>
    <property type="match status" value="1"/>
</dbReference>
<dbReference type="Gene3D" id="1.10.10.2830">
    <property type="match status" value="1"/>
</dbReference>
<dbReference type="Pfam" id="PF02195">
    <property type="entry name" value="ParB_N"/>
    <property type="match status" value="1"/>
</dbReference>
<dbReference type="NCBIfam" id="TIGR00180">
    <property type="entry name" value="parB_part"/>
    <property type="match status" value="1"/>
</dbReference>
<gene>
    <name evidence="4" type="ORF">DSLASN_05580</name>
</gene>
<dbReference type="InterPro" id="IPR004437">
    <property type="entry name" value="ParB/RepB/Spo0J"/>
</dbReference>